<sequence length="82" mass="9528">MAPSIQVVIDLATATFPYTARPWNEHKVLLLVWRVHTAIIFHATWRIRNDILFREAGIKVPSIPGMMCSLKKHCRFIYQHAT</sequence>
<evidence type="ECO:0000313" key="2">
    <source>
        <dbReference type="Proteomes" id="UP000018948"/>
    </source>
</evidence>
<name>W2Y5P2_PHYNI</name>
<comment type="caution">
    <text evidence="1">The sequence shown here is derived from an EMBL/GenBank/DDBJ whole genome shotgun (WGS) entry which is preliminary data.</text>
</comment>
<protein>
    <submittedName>
        <fullName evidence="1">Uncharacterized protein</fullName>
    </submittedName>
</protein>
<dbReference type="Proteomes" id="UP000018948">
    <property type="component" value="Unassembled WGS sequence"/>
</dbReference>
<reference evidence="1 2" key="1">
    <citation type="submission" date="2013-11" db="EMBL/GenBank/DDBJ databases">
        <title>The Genome Sequence of Phytophthora parasitica P10297.</title>
        <authorList>
            <consortium name="The Broad Institute Genomics Platform"/>
            <person name="Russ C."/>
            <person name="Tyler B."/>
            <person name="Panabieres F."/>
            <person name="Shan W."/>
            <person name="Tripathy S."/>
            <person name="Grunwald N."/>
            <person name="Machado M."/>
            <person name="Johnson C.S."/>
            <person name="Walker B."/>
            <person name="Young S.K."/>
            <person name="Zeng Q."/>
            <person name="Gargeya S."/>
            <person name="Fitzgerald M."/>
            <person name="Haas B."/>
            <person name="Abouelleil A."/>
            <person name="Allen A.W."/>
            <person name="Alvarado L."/>
            <person name="Arachchi H.M."/>
            <person name="Berlin A.M."/>
            <person name="Chapman S.B."/>
            <person name="Gainer-Dewar J."/>
            <person name="Goldberg J."/>
            <person name="Griggs A."/>
            <person name="Gujja S."/>
            <person name="Hansen M."/>
            <person name="Howarth C."/>
            <person name="Imamovic A."/>
            <person name="Ireland A."/>
            <person name="Larimer J."/>
            <person name="McCowan C."/>
            <person name="Murphy C."/>
            <person name="Pearson M."/>
            <person name="Poon T.W."/>
            <person name="Priest M."/>
            <person name="Roberts A."/>
            <person name="Saif S."/>
            <person name="Shea T."/>
            <person name="Sisk P."/>
            <person name="Sykes S."/>
            <person name="Wortman J."/>
            <person name="Nusbaum C."/>
            <person name="Birren B."/>
        </authorList>
    </citation>
    <scope>NUCLEOTIDE SEQUENCE [LARGE SCALE GENOMIC DNA]</scope>
    <source>
        <strain evidence="1 2">P10297</strain>
    </source>
</reference>
<dbReference type="AlphaFoldDB" id="W2Y5P2"/>
<proteinExistence type="predicted"/>
<gene>
    <name evidence="1" type="ORF">F442_21355</name>
</gene>
<accession>W2Y5P2</accession>
<dbReference type="EMBL" id="ANIY01004419">
    <property type="protein sequence ID" value="ETP29509.1"/>
    <property type="molecule type" value="Genomic_DNA"/>
</dbReference>
<organism evidence="1 2">
    <name type="scientific">Phytophthora nicotianae P10297</name>
    <dbReference type="NCBI Taxonomy" id="1317064"/>
    <lineage>
        <taxon>Eukaryota</taxon>
        <taxon>Sar</taxon>
        <taxon>Stramenopiles</taxon>
        <taxon>Oomycota</taxon>
        <taxon>Peronosporomycetes</taxon>
        <taxon>Peronosporales</taxon>
        <taxon>Peronosporaceae</taxon>
        <taxon>Phytophthora</taxon>
    </lineage>
</organism>
<evidence type="ECO:0000313" key="1">
    <source>
        <dbReference type="EMBL" id="ETP29509.1"/>
    </source>
</evidence>
<dbReference type="OrthoDB" id="1436180at2759"/>